<dbReference type="CDD" id="cd19545">
    <property type="entry name" value="FUM14_C_NRPS-like"/>
    <property type="match status" value="1"/>
</dbReference>
<organism evidence="5 6">
    <name type="scientific">Xylaria bambusicola</name>
    <dbReference type="NCBI Taxonomy" id="326684"/>
    <lineage>
        <taxon>Eukaryota</taxon>
        <taxon>Fungi</taxon>
        <taxon>Dikarya</taxon>
        <taxon>Ascomycota</taxon>
        <taxon>Pezizomycotina</taxon>
        <taxon>Sordariomycetes</taxon>
        <taxon>Xylariomycetidae</taxon>
        <taxon>Xylariales</taxon>
        <taxon>Xylariaceae</taxon>
        <taxon>Xylaria</taxon>
    </lineage>
</organism>
<dbReference type="GO" id="GO:0044550">
    <property type="term" value="P:secondary metabolite biosynthetic process"/>
    <property type="evidence" value="ECO:0007669"/>
    <property type="project" value="TreeGrafter"/>
</dbReference>
<evidence type="ECO:0000313" key="5">
    <source>
        <dbReference type="EMBL" id="KAK5637354.1"/>
    </source>
</evidence>
<dbReference type="InterPro" id="IPR001242">
    <property type="entry name" value="Condensation_dom"/>
</dbReference>
<dbReference type="Pfam" id="PF00550">
    <property type="entry name" value="PP-binding"/>
    <property type="match status" value="1"/>
</dbReference>
<dbReference type="EMBL" id="JAWHQM010000111">
    <property type="protein sequence ID" value="KAK5637354.1"/>
    <property type="molecule type" value="Genomic_DNA"/>
</dbReference>
<dbReference type="PROSITE" id="PS50075">
    <property type="entry name" value="CARRIER"/>
    <property type="match status" value="1"/>
</dbReference>
<dbReference type="Gene3D" id="3.30.559.10">
    <property type="entry name" value="Chloramphenicol acetyltransferase-like domain"/>
    <property type="match status" value="1"/>
</dbReference>
<dbReference type="InterPro" id="IPR045851">
    <property type="entry name" value="AMP-bd_C_sf"/>
</dbReference>
<dbReference type="GO" id="GO:0005737">
    <property type="term" value="C:cytoplasm"/>
    <property type="evidence" value="ECO:0007669"/>
    <property type="project" value="TreeGrafter"/>
</dbReference>
<keyword evidence="2" id="KW-0597">Phosphoprotein</keyword>
<accession>A0AAN7V687</accession>
<dbReference type="InterPro" id="IPR009081">
    <property type="entry name" value="PP-bd_ACP"/>
</dbReference>
<dbReference type="InterPro" id="IPR036736">
    <property type="entry name" value="ACP-like_sf"/>
</dbReference>
<comment type="caution">
    <text evidence="5">The sequence shown here is derived from an EMBL/GenBank/DDBJ whole genome shotgun (WGS) entry which is preliminary data.</text>
</comment>
<dbReference type="Gene3D" id="1.10.1200.10">
    <property type="entry name" value="ACP-like"/>
    <property type="match status" value="1"/>
</dbReference>
<dbReference type="PANTHER" id="PTHR45527:SF1">
    <property type="entry name" value="FATTY ACID SYNTHASE"/>
    <property type="match status" value="1"/>
</dbReference>
<dbReference type="GO" id="GO:0031177">
    <property type="term" value="F:phosphopantetheine binding"/>
    <property type="evidence" value="ECO:0007669"/>
    <property type="project" value="TreeGrafter"/>
</dbReference>
<evidence type="ECO:0000259" key="4">
    <source>
        <dbReference type="PROSITE" id="PS50075"/>
    </source>
</evidence>
<sequence>MRSFALFDEFKVSKALYRLGETALKSEVERHMAESDRVETELLVDPAFFTALKDSFPDLVEHVEVIPKRMMATNELSSYRYSAILHLRNGNNPVQVHDISDNDWIDFMEEGLDRQSLLQLLRQRCSAGSTIAVSNIPNSKSILERHVVDSLVKDSIQSAKDRDWLPSIIQEAEKCHSLSALDLQELAQSIGCRVEISWARQHSLRGGLDAVFHHHQPTVAGSRVLFDFPADHAKNASRVLTSRPLRRQLIEKVRGQLHELARDVLPSYMVPHSITVLENMPVTENGKVDRRALVQIASKVVIPRGTKQQPTSAIGKQLQGIWAQVLYVGPSTIGVEDNFFQLGGDSIVAMKAVPLAREIGIQLSVADIFRHPTLEALVESRRTATNEHVESIQPFALLAKSQDIRNEAAVLCDTDPPAIEDAYPCTSLQEGLLSLTAKRPGDYVMQAIFQISPDVDIARFKYAWECVVASTPILRTRIIEHEKLGLIQVVTNEGVAWTEGEELEEYLRKDAMDLMGIGKRLSRFSIVTKRGVSQSRCLVWTIHHALYDGWMLSRIMSFVHDTYNGYTTATGQPGFNVFVKYLLDTQSSDAEAYWQSYLADAEFVPFPTPSALPFYEPVADAVPVTRLAPRVKSEFTMSTMINAVLGILISQYTNVADVIFGTVLSGRDVPLAGIEDIMGPTIATVPTRIRPQKSQTVHEYLRTIQR</sequence>
<dbReference type="SUPFAM" id="SSF47336">
    <property type="entry name" value="ACP-like"/>
    <property type="match status" value="1"/>
</dbReference>
<dbReference type="AlphaFoldDB" id="A0AAN7V687"/>
<gene>
    <name evidence="5" type="ORF">RRF57_013066</name>
</gene>
<protein>
    <recommendedName>
        <fullName evidence="4">Carrier domain-containing protein</fullName>
    </recommendedName>
</protein>
<name>A0AAN7V687_9PEZI</name>
<dbReference type="Gene3D" id="3.30.300.30">
    <property type="match status" value="1"/>
</dbReference>
<dbReference type="GO" id="GO:0016874">
    <property type="term" value="F:ligase activity"/>
    <property type="evidence" value="ECO:0007669"/>
    <property type="project" value="UniProtKB-KW"/>
</dbReference>
<evidence type="ECO:0000256" key="2">
    <source>
        <dbReference type="ARBA" id="ARBA00022553"/>
    </source>
</evidence>
<dbReference type="Gene3D" id="3.30.559.30">
    <property type="entry name" value="Nonribosomal peptide synthetase, condensation domain"/>
    <property type="match status" value="1"/>
</dbReference>
<keyword evidence="6" id="KW-1185">Reference proteome</keyword>
<reference evidence="5 6" key="1">
    <citation type="submission" date="2023-10" db="EMBL/GenBank/DDBJ databases">
        <title>Draft genome sequence of Xylaria bambusicola isolate GMP-LS, the root and basal stem rot pathogen of sugarcane in Indonesia.</title>
        <authorList>
            <person name="Selvaraj P."/>
            <person name="Muralishankar V."/>
            <person name="Muruganantham S."/>
            <person name="Sp S."/>
            <person name="Haryani S."/>
            <person name="Lau K.J.X."/>
            <person name="Naqvi N.I."/>
        </authorList>
    </citation>
    <scope>NUCLEOTIDE SEQUENCE [LARGE SCALE GENOMIC DNA]</scope>
    <source>
        <strain evidence="5">GMP-LS</strain>
    </source>
</reference>
<dbReference type="Proteomes" id="UP001305414">
    <property type="component" value="Unassembled WGS sequence"/>
</dbReference>
<dbReference type="PANTHER" id="PTHR45527">
    <property type="entry name" value="NONRIBOSOMAL PEPTIDE SYNTHETASE"/>
    <property type="match status" value="1"/>
</dbReference>
<dbReference type="InterPro" id="IPR023213">
    <property type="entry name" value="CAT-like_dom_sf"/>
</dbReference>
<evidence type="ECO:0000256" key="3">
    <source>
        <dbReference type="ARBA" id="ARBA00022598"/>
    </source>
</evidence>
<dbReference type="SUPFAM" id="SSF56801">
    <property type="entry name" value="Acetyl-CoA synthetase-like"/>
    <property type="match status" value="1"/>
</dbReference>
<keyword evidence="1" id="KW-0596">Phosphopantetheine</keyword>
<evidence type="ECO:0000313" key="6">
    <source>
        <dbReference type="Proteomes" id="UP001305414"/>
    </source>
</evidence>
<dbReference type="SUPFAM" id="SSF52777">
    <property type="entry name" value="CoA-dependent acyltransferases"/>
    <property type="match status" value="2"/>
</dbReference>
<dbReference type="Pfam" id="PF00668">
    <property type="entry name" value="Condensation"/>
    <property type="match status" value="1"/>
</dbReference>
<keyword evidence="3" id="KW-0436">Ligase</keyword>
<dbReference type="GO" id="GO:0043041">
    <property type="term" value="P:amino acid activation for nonribosomal peptide biosynthetic process"/>
    <property type="evidence" value="ECO:0007669"/>
    <property type="project" value="TreeGrafter"/>
</dbReference>
<evidence type="ECO:0000256" key="1">
    <source>
        <dbReference type="ARBA" id="ARBA00022450"/>
    </source>
</evidence>
<feature type="domain" description="Carrier" evidence="4">
    <location>
        <begin position="309"/>
        <end position="385"/>
    </location>
</feature>
<proteinExistence type="predicted"/>
<dbReference type="FunFam" id="1.10.1200.10:FF:000005">
    <property type="entry name" value="Nonribosomal peptide synthetase 1"/>
    <property type="match status" value="1"/>
</dbReference>
<dbReference type="SMART" id="SM01294">
    <property type="entry name" value="PKS_PP_betabranch"/>
    <property type="match status" value="1"/>
</dbReference>